<dbReference type="SMART" id="SM00214">
    <property type="entry name" value="VWC"/>
    <property type="match status" value="35"/>
</dbReference>
<dbReference type="PROSITE" id="PS50279">
    <property type="entry name" value="BPTI_KUNITZ_2"/>
    <property type="match status" value="1"/>
</dbReference>
<keyword evidence="10" id="KW-0732">Signal</keyword>
<feature type="domain" description="VWFC" evidence="19">
    <location>
        <begin position="3496"/>
        <end position="3553"/>
    </location>
</feature>
<dbReference type="InterPro" id="IPR015421">
    <property type="entry name" value="PyrdxlP-dep_Trfase_major"/>
</dbReference>
<dbReference type="PROSITE" id="PS50026">
    <property type="entry name" value="EGF_3"/>
    <property type="match status" value="2"/>
</dbReference>
<dbReference type="Gene3D" id="1.10.1280.10">
    <property type="entry name" value="Di-copper center containing domain from catechol oxidase"/>
    <property type="match status" value="2"/>
</dbReference>
<feature type="domain" description="EGF-like" evidence="18">
    <location>
        <begin position="628"/>
        <end position="665"/>
    </location>
</feature>
<dbReference type="PROSITE" id="PS00600">
    <property type="entry name" value="AA_TRANSFER_CLASS_3"/>
    <property type="match status" value="1"/>
</dbReference>
<dbReference type="InterPro" id="IPR020901">
    <property type="entry name" value="Prtase_inh_Kunz-CS"/>
</dbReference>
<comment type="caution">
    <text evidence="16">Lacks conserved residue(s) required for the propagation of feature annotation.</text>
</comment>
<comment type="subunit">
    <text evidence="5">Homotetramer.</text>
</comment>
<keyword evidence="11" id="KW-0677">Repeat</keyword>
<dbReference type="InterPro" id="IPR036880">
    <property type="entry name" value="Kunitz_BPTI_sf"/>
</dbReference>
<gene>
    <name evidence="22" type="ORF">JTE90_010063</name>
</gene>
<dbReference type="PROSITE" id="PS50184">
    <property type="entry name" value="VWFC_2"/>
    <property type="match status" value="27"/>
</dbReference>
<feature type="disulfide bond" evidence="16">
    <location>
        <begin position="655"/>
        <end position="664"/>
    </location>
</feature>
<dbReference type="SMART" id="SM00215">
    <property type="entry name" value="VWC_out"/>
    <property type="match status" value="8"/>
</dbReference>
<evidence type="ECO:0000259" key="18">
    <source>
        <dbReference type="PROSITE" id="PS50026"/>
    </source>
</evidence>
<dbReference type="Proteomes" id="UP000827092">
    <property type="component" value="Unassembled WGS sequence"/>
</dbReference>
<evidence type="ECO:0000256" key="8">
    <source>
        <dbReference type="ARBA" id="ARBA00022576"/>
    </source>
</evidence>
<dbReference type="CDD" id="cd19941">
    <property type="entry name" value="TIL"/>
    <property type="match status" value="1"/>
</dbReference>
<feature type="domain" description="VWFC" evidence="19">
    <location>
        <begin position="3438"/>
        <end position="3495"/>
    </location>
</feature>
<comment type="caution">
    <text evidence="22">The sequence shown here is derived from an EMBL/GenBank/DDBJ whole genome shotgun (WGS) entry which is preliminary data.</text>
</comment>
<evidence type="ECO:0000259" key="21">
    <source>
        <dbReference type="PROSITE" id="PS51233"/>
    </source>
</evidence>
<dbReference type="InterPro" id="IPR052424">
    <property type="entry name" value="Kielin_Chordin-BMP_Reg"/>
</dbReference>
<dbReference type="SUPFAM" id="SSF57196">
    <property type="entry name" value="EGF/Laminin"/>
    <property type="match status" value="2"/>
</dbReference>
<evidence type="ECO:0000256" key="10">
    <source>
        <dbReference type="ARBA" id="ARBA00022729"/>
    </source>
</evidence>
<evidence type="ECO:0000256" key="9">
    <source>
        <dbReference type="ARBA" id="ARBA00022679"/>
    </source>
</evidence>
<feature type="disulfide bond" evidence="16">
    <location>
        <begin position="1269"/>
        <end position="1278"/>
    </location>
</feature>
<feature type="domain" description="VWFC" evidence="19">
    <location>
        <begin position="2204"/>
        <end position="2264"/>
    </location>
</feature>
<dbReference type="PANTHER" id="PTHR46698:SF6">
    <property type="entry name" value="KIELIN_CHORDIN-LIKE PROTEIN"/>
    <property type="match status" value="1"/>
</dbReference>
<dbReference type="EMBL" id="JAFNEN010000225">
    <property type="protein sequence ID" value="KAG8188973.1"/>
    <property type="molecule type" value="Genomic_DNA"/>
</dbReference>
<dbReference type="GO" id="GO:0030513">
    <property type="term" value="P:positive regulation of BMP signaling pathway"/>
    <property type="evidence" value="ECO:0007669"/>
    <property type="project" value="TreeGrafter"/>
</dbReference>
<dbReference type="SUPFAM" id="SSF48056">
    <property type="entry name" value="Di-copper centre-containing domain"/>
    <property type="match status" value="2"/>
</dbReference>
<feature type="domain" description="VWFC" evidence="19">
    <location>
        <begin position="3965"/>
        <end position="4027"/>
    </location>
</feature>
<evidence type="ECO:0000256" key="14">
    <source>
        <dbReference type="ARBA" id="ARBA00023128"/>
    </source>
</evidence>
<feature type="domain" description="VWFC" evidence="19">
    <location>
        <begin position="3378"/>
        <end position="3435"/>
    </location>
</feature>
<feature type="domain" description="VWFC" evidence="19">
    <location>
        <begin position="2502"/>
        <end position="2561"/>
    </location>
</feature>
<feature type="domain" description="VWFC" evidence="19">
    <location>
        <begin position="3147"/>
        <end position="3203"/>
    </location>
</feature>
<dbReference type="Pfam" id="PF00264">
    <property type="entry name" value="Tyrosinase"/>
    <property type="match status" value="2"/>
</dbReference>
<dbReference type="PANTHER" id="PTHR46698">
    <property type="entry name" value="CROSSVEINLESS 2"/>
    <property type="match status" value="1"/>
</dbReference>
<dbReference type="FunFam" id="3.40.640.10:FF:000055">
    <property type="entry name" value="Alanine--glyoxylate aminotransferase 2, mitochondrial"/>
    <property type="match status" value="1"/>
</dbReference>
<dbReference type="GO" id="GO:0005576">
    <property type="term" value="C:extracellular region"/>
    <property type="evidence" value="ECO:0007669"/>
    <property type="project" value="UniProtKB-SubCell"/>
</dbReference>
<dbReference type="Pfam" id="PF00093">
    <property type="entry name" value="VWC"/>
    <property type="match status" value="8"/>
</dbReference>
<evidence type="ECO:0000313" key="23">
    <source>
        <dbReference type="Proteomes" id="UP000827092"/>
    </source>
</evidence>
<sequence>MLSKLFFTKLKTFNNLIYRFSSSVNIPCLPETSFEPEPYKGPRFDEVFGVRKSNVASCIPLLYKDPIMISQGHMQYVWDHTGKRYLDMFGGIVTVSVGHCHPKVTKAATDQLNKLWHLTNIYLHPKLSEYAEKLTNRFPGDLKVVYFCNSGSEANDLAIQLARISTGAFDILSLRNAYHGDTPYSVGLCGSGKWKHSFPNGFGMSHVMNPDPYRGLWGGSNCRDSPVQTDRKCSCGVGECLACDMYIKQLEETLIHSHPSKIAGFFAESIQGVGGTVQFPKDFLKRAHEIIRKHGGLCIIDEVQTGFGRTGKFWGFQNHNVTPDIVTVAKGIGNGYPLAAVITTKEIAENLNSALVFNTYGGNPVACAIGSAVLDVIDDEKLMENSHHVGTYLLHALAKLRKKYEIVGDVRGKGLMIGIEMVSNKESRQPLTKEKMDAIFEETKNMNLLIGRSGLYGNVFRIKPPMCVTRADADFCVAVLENAIEEHYFHGVVDMKEPCFFSVVALWGCILYLSSFHGVLSTYFDSRGVTNASHFLALSSNTCASNVQFLKEENDRLQRELDHFKHQNTALQLHINSLSSQCGRDKRCQSDGIFYFDGDVWYPDPCTTCRCEADVTNCYTSFHSPYCELKCNGNTCLNGGVCVESLDEHSVQCSCPEGFSGPLCEQSVTSCVPIQMDNHCNHTQPLWYFDQYTNQCKSTVSGCFELSSIFPTFEACSLSCLQGTCCYRMKIGEISDMICQAETMKNCQVLCQDRNIDVFGFYPGIKCPNEGCGMIASKVCHTGISLYSPGSKFSFGCDSCECFDEQISCSCQKINIRREIRELSYTERIQYQEAISYLQIGGDNSVWTSLRNLYVTHIMHANSPQYFLFWNRNFLRTMERHLQELNCSMTIPYFDFTLDAGSLASSVIWRSDFFGSLTGNGSYCQKHNISKSGVAWTPCIKRSVRSNNNVPTMVDVALALSKSDFYDFTSMLHGIANHIHGFIGGDMATTSSPHDPIFYSLHAYIDLLFWQWERRYSHTNLDKYKNEILNANLVPFNVKQKFLVNSEKNLCVSYAPSNEAVENREQAGVPDILGNDFSACSTDVLSPYSESPCDAKLRTLVNTGHRIQSVLYNQEEQFLKSLPRTCMSSQDFPETSMHDLWTVEPDNFEMQSNFQPIDMESEWCDQFCFTADIFLPHTPSESISACSSSPHVEIPICDESALLKCPYYTYAPCRLSLCGNCSLVCHVNNQDIECNQPHMDFCSPNPCRNGGICMPSEWPSLPHLVSCDCQPGFEGKHCEKESTQRCSLPQDQGKRIDTCGAPGKRWYFDMQKQDCFSFMYQGCSGNANNFPSYYECRVACVIGACCSRKPQHIERTPGFNSAGYDRYGFTIDGRSVKGELRTLENGYGGDNKIFRYQHFDYEGYNKNGFTKDGIDRYGYNKDGYHYVTKYNLTGYNSLGSHDGNIYFDKRGYNKEGYNRAGLDCSGRSKDGWDYYGLSSGWSYECRTISLKECQNIEKDSSSPFQQVVAFSPGKSCEDVVCKDQCGCRLLHKSIPIGSKFGLGCGTCECTVSGRINCPCTTVSMRKEVRDMTAEEWKRYQDSIKVLAANSAWQNLTDIYREFVPQSHGNLYFLPWHRFFIRYAEMKLQEIDCSVSIPYFDWTLDVGQLEKSVVWQANMFGGNGDKTQNDCVLNHPFKKYLPSHWANCLRRNFNSSVFLPDAIELEKVLRIETFEEFSVKLNSFSGLFHLFVGGHMASVDSPYDPIFFSHYAFIDKLWNDWLNTNSDNIQTFPQKLRYVPLIPFSIVSDDVLLSEIELCVSYKDITEGTPCIDGSKSNTIRFSAAEVHSKGFDVRGYDIEGYDAFGYDPMGWRKDGIFRDTFNRDGFDANGYDRKGFNRYGFDRRGCNSKGVCIAETIHQLNGNTSHSPWLEFDEYGYGSSGFDFHGYDAYGFDANGFDKNNCSYFSNGPFYPIFMKRARKQMKNLSNNDLNAIKRTCSIVSHLPDWWLNLYWLNRNEHVSINLEQSEGHLYSPFADSKDAWIPPSPDERFCFQLHHHSKCELNKPPVPCPFFSCDSQGCPTFPSAQCRDFGCGSCERNFFNVISQEPMACNTNDCISVSGNIKSNGEMWEEDCYTCSCQAGFVSCSSANCEASCDHPIIVPGSCCPICDGCVKDTILHSNGESFIDPQNPCLNCTCRRGSILCTTVECAPMKPCMKNALVTLPGQCCPTCSMCGPHTEGSYWMESPCHNCTCEGGNVQCKVIECAMPDCQYPARTSGECCRHCNDCEYRGSYVKNEEAFNLENCVECKCQKGNISCKKIDCLHSICKDAGNEFNPCCDTCHKGCRYDGKDYEDGNLFNPSFNPCLNCSCEKGLVRCQPVKCPEPEDNCEIPVFPPGGCCPVCPKCTLYGKTFTNGQQWKIANDSCETCMCLKGVVSCSEKLSCPNQKCTHGVVPVGECCSSCIDCKYKDHLVPDNMQFSPPDDSCSRCICQKGNISCVREACPRLLCQATELPAGSCCPVCKGCVDSFGQPVQHGHKWVHRSDTCQVCTCENSITQCERIVCKIPCTHPIKKSDTCCPECNGCLVSGRIYQNNAEIPTSDPCRRCYCYNGNMDCQSVSCPQITCANPKIEPGSCCYVCEECNFQGHTYKNGTTFQPSSEPCYSCTCDKGAVYCERKDLHCNPQCSNPVKIPGQCCPVCDGCEYEGHILKNKERFTLNPEEPCLQCECINGNVRCFPQTCPKLSCLNTVKPENQCCEECLQYCVDESRKEKVYQEGEVWTRDCDVCTCKDSIVRCQRQQCPPTHCQHPAAPFGVCCPECSHCEFTHRLYRNNQEFTHEDDPCQICKCENGTVTCQTIICDPLPCLHPEELQGLCCPICNPDVKCHQAGKVYDAWENYLDPHNSCSECVCVDGMSSCHPVLCSNPNCPNPQFGHCCDSCDGCSYGQKNYINHVTFHDPQNPCRDCQCESGIVSCQQTYCPPIECENPIYIEDSCCPVCRDCIYKGSSFGDGETFSDPDDDCSECHCKFPNVYCESRSCSETSCIDDLPTRCGTTTCYFFDEAYESGSVFMHPDNPCEICSCQNGMVTCFEEHCPSIRCTYPVQMNCCSVCSEGCLINGTLYKEGHHILGSSDSCEECICIDGNMICKSKLCPPVNCTVPSTEGCCPVCKDCIYNTEIVKNGQEANSNEVCQTCRCLNGNIECQSKYCPATSCSNPIINDCCPSCNLGCLFNGETYQEGEQIKNPEKRCEICKCEKGSVKCLSQQCTDADCLNPTIKECCEICNSGCIVEEQFYEENSIVIYPNQPCDDCICFAGTVSCSPKPCNSSECSHPILKNCCPVCDSGCMSKGQIFELNALIDYPNQPCDTCTCVAGSIVCKPKICESSPCSHPIIKNCCPVCDAGCLYNKTVFSDGEAFADPSNTCETCTCNKGNIECSPKVCDTVYCMNPVVEDCCPVCDLGCLYQEIVYHFGAEFDDPTDPCSECACMEGSIFCDKKPCDPVDCQSAITDDRSCCPYCPDHCNYNGKRQELDTFFQHKTDPCQECTCVNGDVICERKICPNNECRHPAPGRCCLECLNCQFHGEIYMDSTKFTNPEDSCETCICSKGQVFCERNSCIQCLHPILNDSNCCPLCDGCFYAGINITNQQIFISPENPCDECICKSGTVSCHKLSCSNPSCANPIVPSGVCCPVCPGCIVSGSHFDENEEFSHPDDVCNKCICKNGHIACKQHICEKKCTHPIPDPCCPICNGCMSEGINYVNNESFQPDSCRRCECKEGNVKCTTEICPPLNCQLKVRLPGECCETCRGCVYEGSEYENDATWISTRNPCLTCKCIGGTVSCKNIVCPVECVEPVPVPGFCCPICPDCEQDGIKYKSGQRFSPPSRPCDTCTCDSGHVFCIRHECPVLIDCPEESVKPPGIGECCPTCAAFGSSCTRDQIGHLYHPYPDPCFVCQCSENFMWVCSKEFCSPLNCPPEELIKSEKQCCPKCKVCITEGVEHLHGDLWFMPNDPCNQCFCDYGYIKCSRVTCPTVRCEAGTTELRLPGQCCPVCMSSTDLSCDYGKAFYKNGQTWKPDPCTTCLCAQGKMHCITERCIPLGCTSDEIPTVDPGQCCPKCTPRPATCLAFGDPHYRTFDGASISFQGTCRYVLTADCSTQKFSIMVENNDRGFNGVSWTHRVVLVLQNASVDLRAGPTVYVRGKYIENLPYFENPVLYVEKTGLSVLVTTDVGVQVLWNGDGYVEVTVSGVYRGKTCGLCGNFNNFPEDDMRTPSNQTVTSEAKFGNSWKYGDVQPSGCTESVDIDPCSKGGYRIRKIANTKCSILKQSLFAPCHRLIPPEPFFAACVYDVCACSENDDCLCDILSTYSKECSKAGVILNWRSEGLCGIHCSEIEGLVFDECGPACPRTCENINLPIGIWASQCFKPCVPGCQCSADKVLHNGRCIRPEFCP</sequence>
<feature type="domain" description="VWFC" evidence="19">
    <location>
        <begin position="3782"/>
        <end position="3840"/>
    </location>
</feature>
<dbReference type="GO" id="GO:0030170">
    <property type="term" value="F:pyridoxal phosphate binding"/>
    <property type="evidence" value="ECO:0007669"/>
    <property type="project" value="InterPro"/>
</dbReference>
<dbReference type="Pfam" id="PF00094">
    <property type="entry name" value="VWD"/>
    <property type="match status" value="1"/>
</dbReference>
<feature type="domain" description="VWFC" evidence="19">
    <location>
        <begin position="2093"/>
        <end position="2149"/>
    </location>
</feature>
<feature type="domain" description="VWFC" evidence="19">
    <location>
        <begin position="2322"/>
        <end position="2383"/>
    </location>
</feature>
<dbReference type="InterPro" id="IPR002227">
    <property type="entry name" value="Tyrosinase_Cu-bd"/>
</dbReference>
<keyword evidence="16" id="KW-0245">EGF-like domain</keyword>
<feature type="domain" description="EGF-like" evidence="18">
    <location>
        <begin position="1238"/>
        <end position="1279"/>
    </location>
</feature>
<dbReference type="SUPFAM" id="SSF53383">
    <property type="entry name" value="PLP-dependent transferases"/>
    <property type="match status" value="1"/>
</dbReference>
<keyword evidence="14" id="KW-0496">Mitochondrion</keyword>
<dbReference type="InterPro" id="IPR001846">
    <property type="entry name" value="VWF_type-D"/>
</dbReference>
<feature type="domain" description="VWFC" evidence="19">
    <location>
        <begin position="2799"/>
        <end position="2858"/>
    </location>
</feature>
<evidence type="ECO:0000259" key="19">
    <source>
        <dbReference type="PROSITE" id="PS50184"/>
    </source>
</evidence>
<dbReference type="Pfam" id="PF00202">
    <property type="entry name" value="Aminotran_3"/>
    <property type="match status" value="1"/>
</dbReference>
<dbReference type="PROSITE" id="PS00498">
    <property type="entry name" value="TYROSINASE_2"/>
    <property type="match status" value="1"/>
</dbReference>
<organism evidence="22 23">
    <name type="scientific">Oedothorax gibbosus</name>
    <dbReference type="NCBI Taxonomy" id="931172"/>
    <lineage>
        <taxon>Eukaryota</taxon>
        <taxon>Metazoa</taxon>
        <taxon>Ecdysozoa</taxon>
        <taxon>Arthropoda</taxon>
        <taxon>Chelicerata</taxon>
        <taxon>Arachnida</taxon>
        <taxon>Araneae</taxon>
        <taxon>Araneomorphae</taxon>
        <taxon>Entelegynae</taxon>
        <taxon>Araneoidea</taxon>
        <taxon>Linyphiidae</taxon>
        <taxon>Erigoninae</taxon>
        <taxon>Oedothorax</taxon>
    </lineage>
</organism>
<dbReference type="InterPro" id="IPR000742">
    <property type="entry name" value="EGF"/>
</dbReference>
<dbReference type="InterPro" id="IPR002223">
    <property type="entry name" value="Kunitz_BPTI"/>
</dbReference>
<feature type="domain" description="VWFC" evidence="19">
    <location>
        <begin position="2149"/>
        <end position="2211"/>
    </location>
</feature>
<comment type="cofactor">
    <cofactor evidence="1">
        <name>pyridoxal 5'-phosphate</name>
        <dbReference type="ChEBI" id="CHEBI:597326"/>
    </cofactor>
</comment>
<evidence type="ECO:0000256" key="13">
    <source>
        <dbReference type="ARBA" id="ARBA00022946"/>
    </source>
</evidence>
<dbReference type="CDD" id="cd00109">
    <property type="entry name" value="Kunitz-type"/>
    <property type="match status" value="1"/>
</dbReference>
<dbReference type="EC" id="2.6.1.44" evidence="6"/>
<accession>A0AAV6UYR6</accession>
<evidence type="ECO:0000256" key="1">
    <source>
        <dbReference type="ARBA" id="ARBA00001933"/>
    </source>
</evidence>
<dbReference type="InterPro" id="IPR036084">
    <property type="entry name" value="Ser_inhib-like_sf"/>
</dbReference>
<dbReference type="SUPFAM" id="SSF57603">
    <property type="entry name" value="FnI-like domain"/>
    <property type="match status" value="31"/>
</dbReference>
<comment type="similarity">
    <text evidence="4">Belongs to the class-III pyridoxal-phosphate-dependent aminotransferase family.</text>
</comment>
<dbReference type="GO" id="GO:0016491">
    <property type="term" value="F:oxidoreductase activity"/>
    <property type="evidence" value="ECO:0007669"/>
    <property type="project" value="InterPro"/>
</dbReference>
<feature type="domain" description="VWFC" evidence="19">
    <location>
        <begin position="4032"/>
        <end position="4092"/>
    </location>
</feature>
<dbReference type="PROSITE" id="PS51233">
    <property type="entry name" value="VWFD"/>
    <property type="match status" value="1"/>
</dbReference>
<name>A0AAV6UYR6_9ARAC</name>
<evidence type="ECO:0000256" key="16">
    <source>
        <dbReference type="PROSITE-ProRule" id="PRU00076"/>
    </source>
</evidence>
<evidence type="ECO:0000256" key="3">
    <source>
        <dbReference type="ARBA" id="ARBA00004613"/>
    </source>
</evidence>
<keyword evidence="9" id="KW-0808">Transferase</keyword>
<dbReference type="PROSITE" id="PS00022">
    <property type="entry name" value="EGF_1"/>
    <property type="match status" value="2"/>
</dbReference>
<feature type="domain" description="VWFC" evidence="19">
    <location>
        <begin position="2740"/>
        <end position="2799"/>
    </location>
</feature>
<keyword evidence="15 16" id="KW-1015">Disulfide bond</keyword>
<dbReference type="PRINTS" id="PR00092">
    <property type="entry name" value="TYROSINASE"/>
</dbReference>
<feature type="domain" description="VWFC" evidence="19">
    <location>
        <begin position="3610"/>
        <end position="3669"/>
    </location>
</feature>
<feature type="domain" description="VWFC" evidence="19">
    <location>
        <begin position="2861"/>
        <end position="2918"/>
    </location>
</feature>
<evidence type="ECO:0000256" key="6">
    <source>
        <dbReference type="ARBA" id="ARBA00013049"/>
    </source>
</evidence>
<reference evidence="22 23" key="1">
    <citation type="journal article" date="2022" name="Nat. Ecol. Evol.">
        <title>A masculinizing supergene underlies an exaggerated male reproductive morph in a spider.</title>
        <authorList>
            <person name="Hendrickx F."/>
            <person name="De Corte Z."/>
            <person name="Sonet G."/>
            <person name="Van Belleghem S.M."/>
            <person name="Kostlbacher S."/>
            <person name="Vangestel C."/>
        </authorList>
    </citation>
    <scope>NUCLEOTIDE SEQUENCE [LARGE SCALE GENOMIC DNA]</scope>
    <source>
        <strain evidence="22">W744_W776</strain>
    </source>
</reference>
<evidence type="ECO:0000256" key="15">
    <source>
        <dbReference type="ARBA" id="ARBA00023157"/>
    </source>
</evidence>
<feature type="domain" description="BPTI/Kunitz inhibitor" evidence="20">
    <location>
        <begin position="1286"/>
        <end position="1340"/>
    </location>
</feature>
<dbReference type="Gene3D" id="2.10.70.10">
    <property type="entry name" value="Complement Module, domain 1"/>
    <property type="match status" value="6"/>
</dbReference>
<dbReference type="SMART" id="SM00216">
    <property type="entry name" value="VWD"/>
    <property type="match status" value="1"/>
</dbReference>
<dbReference type="InterPro" id="IPR001007">
    <property type="entry name" value="VWF_dom"/>
</dbReference>
<dbReference type="PROSITE" id="PS01208">
    <property type="entry name" value="VWFC_1"/>
    <property type="match status" value="9"/>
</dbReference>
<feature type="domain" description="VWFC" evidence="19">
    <location>
        <begin position="2561"/>
        <end position="2619"/>
    </location>
</feature>
<dbReference type="SMART" id="SM00832">
    <property type="entry name" value="C8"/>
    <property type="match status" value="1"/>
</dbReference>
<feature type="coiled-coil region" evidence="17">
    <location>
        <begin position="540"/>
        <end position="574"/>
    </location>
</feature>
<evidence type="ECO:0000256" key="11">
    <source>
        <dbReference type="ARBA" id="ARBA00022737"/>
    </source>
</evidence>
<evidence type="ECO:0000256" key="12">
    <source>
        <dbReference type="ARBA" id="ARBA00022898"/>
    </source>
</evidence>
<feature type="domain" description="VWFC" evidence="19">
    <location>
        <begin position="3320"/>
        <end position="3377"/>
    </location>
</feature>
<dbReference type="InterPro" id="IPR005814">
    <property type="entry name" value="Aminotrans_3"/>
</dbReference>
<keyword evidence="17" id="KW-0175">Coiled coil</keyword>
<protein>
    <recommendedName>
        <fullName evidence="6">alanine--glyoxylate transaminase</fullName>
        <ecNumber evidence="6">2.6.1.44</ecNumber>
    </recommendedName>
</protein>
<dbReference type="Gene3D" id="3.90.1150.10">
    <property type="entry name" value="Aspartate Aminotransferase, domain 1"/>
    <property type="match status" value="1"/>
</dbReference>
<dbReference type="InterPro" id="IPR014853">
    <property type="entry name" value="VWF/SSPO/ZAN-like_Cys-rich_dom"/>
</dbReference>
<feature type="disulfide bond" evidence="16">
    <location>
        <begin position="636"/>
        <end position="653"/>
    </location>
</feature>
<feature type="domain" description="VWFC" evidence="19">
    <location>
        <begin position="2679"/>
        <end position="2739"/>
    </location>
</feature>
<dbReference type="SUPFAM" id="SSF57362">
    <property type="entry name" value="BPTI-like"/>
    <property type="match status" value="2"/>
</dbReference>
<feature type="domain" description="VWFC" evidence="19">
    <location>
        <begin position="2445"/>
        <end position="2502"/>
    </location>
</feature>
<dbReference type="InterPro" id="IPR015422">
    <property type="entry name" value="PyrdxlP-dep_Trfase_small"/>
</dbReference>
<evidence type="ECO:0000259" key="20">
    <source>
        <dbReference type="PROSITE" id="PS50279"/>
    </source>
</evidence>
<evidence type="ECO:0000256" key="17">
    <source>
        <dbReference type="SAM" id="Coils"/>
    </source>
</evidence>
<dbReference type="Gene3D" id="6.20.200.20">
    <property type="match status" value="21"/>
</dbReference>
<dbReference type="SUPFAM" id="SSF57567">
    <property type="entry name" value="Serine protease inhibitors"/>
    <property type="match status" value="1"/>
</dbReference>
<evidence type="ECO:0000256" key="2">
    <source>
        <dbReference type="ARBA" id="ARBA00004173"/>
    </source>
</evidence>
<keyword evidence="23" id="KW-1185">Reference proteome</keyword>
<evidence type="ECO:0000256" key="5">
    <source>
        <dbReference type="ARBA" id="ARBA00011881"/>
    </source>
</evidence>
<comment type="subcellular location">
    <subcellularLocation>
        <location evidence="2">Mitochondrion</location>
    </subcellularLocation>
    <subcellularLocation>
        <location evidence="3">Secreted</location>
    </subcellularLocation>
</comment>
<evidence type="ECO:0000313" key="22">
    <source>
        <dbReference type="EMBL" id="KAG8188973.1"/>
    </source>
</evidence>
<feature type="domain" description="VWFC" evidence="19">
    <location>
        <begin position="3206"/>
        <end position="3261"/>
    </location>
</feature>
<dbReference type="Pfam" id="PF23334">
    <property type="entry name" value="VWC2L_2nd"/>
    <property type="match status" value="8"/>
</dbReference>
<dbReference type="PROSITE" id="PS01186">
    <property type="entry name" value="EGF_2"/>
    <property type="match status" value="2"/>
</dbReference>
<feature type="domain" description="VWFC" evidence="19">
    <location>
        <begin position="2918"/>
        <end position="2977"/>
    </location>
</feature>
<keyword evidence="8" id="KW-0032">Aminotransferase</keyword>
<dbReference type="GO" id="GO:0008453">
    <property type="term" value="F:alanine-glyoxylate transaminase activity"/>
    <property type="evidence" value="ECO:0007669"/>
    <property type="project" value="UniProtKB-EC"/>
</dbReference>
<feature type="domain" description="VWFC" evidence="19">
    <location>
        <begin position="3090"/>
        <end position="3147"/>
    </location>
</feature>
<feature type="domain" description="VWFC" evidence="19">
    <location>
        <begin position="2619"/>
        <end position="2679"/>
    </location>
</feature>
<dbReference type="InterPro" id="IPR015424">
    <property type="entry name" value="PyrdxlP-dep_Trfase"/>
</dbReference>
<feature type="domain" description="VWFC" evidence="19">
    <location>
        <begin position="3840"/>
        <end position="3903"/>
    </location>
</feature>
<dbReference type="GO" id="GO:0004867">
    <property type="term" value="F:serine-type endopeptidase inhibitor activity"/>
    <property type="evidence" value="ECO:0007669"/>
    <property type="project" value="InterPro"/>
</dbReference>
<evidence type="ECO:0000256" key="4">
    <source>
        <dbReference type="ARBA" id="ARBA00008954"/>
    </source>
</evidence>
<keyword evidence="12" id="KW-0663">Pyridoxal phosphate</keyword>
<dbReference type="PROSITE" id="PS00280">
    <property type="entry name" value="BPTI_KUNITZ_1"/>
    <property type="match status" value="1"/>
</dbReference>
<dbReference type="InterPro" id="IPR008922">
    <property type="entry name" value="Di-copper_centre_dom_sf"/>
</dbReference>
<feature type="domain" description="VWFC" evidence="19">
    <location>
        <begin position="3725"/>
        <end position="3782"/>
    </location>
</feature>
<evidence type="ECO:0000256" key="7">
    <source>
        <dbReference type="ARBA" id="ARBA00022525"/>
    </source>
</evidence>
<keyword evidence="7" id="KW-0964">Secreted</keyword>
<dbReference type="InterPro" id="IPR049704">
    <property type="entry name" value="Aminotrans_3_PPA_site"/>
</dbReference>
<dbReference type="SMART" id="SM00131">
    <property type="entry name" value="KU"/>
    <property type="match status" value="1"/>
</dbReference>
<feature type="domain" description="VWFD" evidence="21">
    <location>
        <begin position="4096"/>
        <end position="4271"/>
    </location>
</feature>
<dbReference type="GO" id="GO:0005739">
    <property type="term" value="C:mitochondrion"/>
    <property type="evidence" value="ECO:0007669"/>
    <property type="project" value="UniProtKB-SubCell"/>
</dbReference>
<keyword evidence="13" id="KW-0809">Transit peptide</keyword>
<dbReference type="CDD" id="cd00610">
    <property type="entry name" value="OAT_like"/>
    <property type="match status" value="1"/>
</dbReference>
<dbReference type="Gene3D" id="3.40.640.10">
    <property type="entry name" value="Type I PLP-dependent aspartate aminotransferase-like (Major domain)"/>
    <property type="match status" value="1"/>
</dbReference>
<proteinExistence type="inferred from homology"/>
<dbReference type="SMART" id="SM00181">
    <property type="entry name" value="EGF"/>
    <property type="match status" value="3"/>
</dbReference>
<feature type="domain" description="VWFC" evidence="19">
    <location>
        <begin position="2383"/>
        <end position="2443"/>
    </location>
</feature>